<organism evidence="2 3">
    <name type="scientific">Nocardioides mesophilus</name>
    <dbReference type="NCBI Taxonomy" id="433659"/>
    <lineage>
        <taxon>Bacteria</taxon>
        <taxon>Bacillati</taxon>
        <taxon>Actinomycetota</taxon>
        <taxon>Actinomycetes</taxon>
        <taxon>Propionibacteriales</taxon>
        <taxon>Nocardioidaceae</taxon>
        <taxon>Nocardioides</taxon>
    </lineage>
</organism>
<feature type="region of interest" description="Disordered" evidence="1">
    <location>
        <begin position="1"/>
        <end position="95"/>
    </location>
</feature>
<feature type="compositionally biased region" description="Polar residues" evidence="1">
    <location>
        <begin position="74"/>
        <end position="95"/>
    </location>
</feature>
<evidence type="ECO:0000313" key="2">
    <source>
        <dbReference type="EMBL" id="QNN52266.1"/>
    </source>
</evidence>
<accession>A0A7G9R9J1</accession>
<reference evidence="2 3" key="1">
    <citation type="submission" date="2020-08" db="EMBL/GenBank/DDBJ databases">
        <title>Genome sequence of Nocardioides mesophilus KACC 16243T.</title>
        <authorList>
            <person name="Hyun D.-W."/>
            <person name="Bae J.-W."/>
        </authorList>
    </citation>
    <scope>NUCLEOTIDE SEQUENCE [LARGE SCALE GENOMIC DNA]</scope>
    <source>
        <strain evidence="2 3">KACC 16243</strain>
    </source>
</reference>
<evidence type="ECO:0000313" key="3">
    <source>
        <dbReference type="Proteomes" id="UP000515947"/>
    </source>
</evidence>
<gene>
    <name evidence="2" type="ORF">H9L09_17535</name>
</gene>
<name>A0A7G9R9J1_9ACTN</name>
<protein>
    <submittedName>
        <fullName evidence="2">Uncharacterized protein</fullName>
    </submittedName>
</protein>
<dbReference type="RefSeq" id="WP_187578108.1">
    <property type="nucleotide sequence ID" value="NZ_CP060713.1"/>
</dbReference>
<dbReference type="KEGG" id="nmes:H9L09_17535"/>
<keyword evidence="3" id="KW-1185">Reference proteome</keyword>
<evidence type="ECO:0000256" key="1">
    <source>
        <dbReference type="SAM" id="MobiDB-lite"/>
    </source>
</evidence>
<proteinExistence type="predicted"/>
<dbReference type="EMBL" id="CP060713">
    <property type="protein sequence ID" value="QNN52266.1"/>
    <property type="molecule type" value="Genomic_DNA"/>
</dbReference>
<dbReference type="Proteomes" id="UP000515947">
    <property type="component" value="Chromosome"/>
</dbReference>
<dbReference type="AlphaFoldDB" id="A0A7G9R9J1"/>
<sequence>MASDQQVKGGPANHAAHTDLDAPTPPGGPLRQDRPDANVFATGSVDPAPPGPDPDIHPSGTPDGPSTIPDPQPESVQSENAGTSMDQPSDGSGSE</sequence>